<dbReference type="GO" id="GO:0005524">
    <property type="term" value="F:ATP binding"/>
    <property type="evidence" value="ECO:0007669"/>
    <property type="project" value="UniProtKB-UniRule"/>
</dbReference>
<evidence type="ECO:0000256" key="3">
    <source>
        <dbReference type="HAMAP-Rule" id="MF_00376"/>
    </source>
</evidence>
<feature type="binding site" evidence="3">
    <location>
        <begin position="11"/>
        <end position="16"/>
    </location>
    <ligand>
        <name>ATP</name>
        <dbReference type="ChEBI" id="CHEBI:30616"/>
    </ligand>
</feature>
<dbReference type="SUPFAM" id="SSF52540">
    <property type="entry name" value="P-loop containing nucleoside triphosphate hydrolases"/>
    <property type="match status" value="1"/>
</dbReference>
<dbReference type="GO" id="GO:0004140">
    <property type="term" value="F:dephospho-CoA kinase activity"/>
    <property type="evidence" value="ECO:0007669"/>
    <property type="project" value="UniProtKB-UniRule"/>
</dbReference>
<name>A0A9D1HYN6_9FIRM</name>
<keyword evidence="3" id="KW-0173">Coenzyme A biosynthesis</keyword>
<dbReference type="Gene3D" id="3.40.50.300">
    <property type="entry name" value="P-loop containing nucleotide triphosphate hydrolases"/>
    <property type="match status" value="1"/>
</dbReference>
<dbReference type="InterPro" id="IPR027417">
    <property type="entry name" value="P-loop_NTPase"/>
</dbReference>
<organism evidence="5 6">
    <name type="scientific">Candidatus Allocopromorpha excrementigallinarum</name>
    <dbReference type="NCBI Taxonomy" id="2840742"/>
    <lineage>
        <taxon>Bacteria</taxon>
        <taxon>Bacillati</taxon>
        <taxon>Bacillota</taxon>
        <taxon>Clostridia</taxon>
        <taxon>Eubacteriales</taxon>
        <taxon>Eubacteriaceae</taxon>
        <taxon>Eubacteriaceae incertae sedis</taxon>
        <taxon>Candidatus Allocopromorpha</taxon>
    </lineage>
</organism>
<keyword evidence="2 3" id="KW-0067">ATP-binding</keyword>
<dbReference type="GO" id="GO:0015937">
    <property type="term" value="P:coenzyme A biosynthetic process"/>
    <property type="evidence" value="ECO:0007669"/>
    <property type="project" value="UniProtKB-UniRule"/>
</dbReference>
<keyword evidence="3 5" id="KW-0418">Kinase</keyword>
<evidence type="ECO:0000313" key="5">
    <source>
        <dbReference type="EMBL" id="HIU25156.1"/>
    </source>
</evidence>
<comment type="similarity">
    <text evidence="3">Belongs to the CoaE family.</text>
</comment>
<dbReference type="PANTHER" id="PTHR10695:SF46">
    <property type="entry name" value="BIFUNCTIONAL COENZYME A SYNTHASE-RELATED"/>
    <property type="match status" value="1"/>
</dbReference>
<comment type="function">
    <text evidence="3">Catalyzes the phosphorylation of the 3'-hydroxyl group of dephosphocoenzyme A to form coenzyme A.</text>
</comment>
<reference evidence="5" key="1">
    <citation type="submission" date="2020-10" db="EMBL/GenBank/DDBJ databases">
        <authorList>
            <person name="Gilroy R."/>
        </authorList>
    </citation>
    <scope>NUCLEOTIDE SEQUENCE</scope>
    <source>
        <strain evidence="5">ChiHcec3-6078</strain>
    </source>
</reference>
<dbReference type="GO" id="GO:0005737">
    <property type="term" value="C:cytoplasm"/>
    <property type="evidence" value="ECO:0007669"/>
    <property type="project" value="UniProtKB-SubCell"/>
</dbReference>
<comment type="caution">
    <text evidence="5">The sequence shown here is derived from an EMBL/GenBank/DDBJ whole genome shotgun (WGS) entry which is preliminary data.</text>
</comment>
<dbReference type="NCBIfam" id="TIGR00152">
    <property type="entry name" value="dephospho-CoA kinase"/>
    <property type="match status" value="1"/>
</dbReference>
<dbReference type="InterPro" id="IPR001977">
    <property type="entry name" value="Depp_CoAkinase"/>
</dbReference>
<keyword evidence="3" id="KW-0963">Cytoplasm</keyword>
<evidence type="ECO:0000313" key="6">
    <source>
        <dbReference type="Proteomes" id="UP000824090"/>
    </source>
</evidence>
<dbReference type="Pfam" id="PF01121">
    <property type="entry name" value="CoaE"/>
    <property type="match status" value="1"/>
</dbReference>
<keyword evidence="3 5" id="KW-0808">Transferase</keyword>
<comment type="subcellular location">
    <subcellularLocation>
        <location evidence="3">Cytoplasm</location>
    </subcellularLocation>
</comment>
<evidence type="ECO:0000256" key="1">
    <source>
        <dbReference type="ARBA" id="ARBA00022741"/>
    </source>
</evidence>
<dbReference type="EC" id="2.7.1.24" evidence="3 4"/>
<evidence type="ECO:0000256" key="2">
    <source>
        <dbReference type="ARBA" id="ARBA00022840"/>
    </source>
</evidence>
<accession>A0A9D1HYN6</accession>
<reference evidence="5" key="2">
    <citation type="journal article" date="2021" name="PeerJ">
        <title>Extensive microbial diversity within the chicken gut microbiome revealed by metagenomics and culture.</title>
        <authorList>
            <person name="Gilroy R."/>
            <person name="Ravi A."/>
            <person name="Getino M."/>
            <person name="Pursley I."/>
            <person name="Horton D.L."/>
            <person name="Alikhan N.F."/>
            <person name="Baker D."/>
            <person name="Gharbi K."/>
            <person name="Hall N."/>
            <person name="Watson M."/>
            <person name="Adriaenssens E.M."/>
            <person name="Foster-Nyarko E."/>
            <person name="Jarju S."/>
            <person name="Secka A."/>
            <person name="Antonio M."/>
            <person name="Oren A."/>
            <person name="Chaudhuri R.R."/>
            <person name="La Ragione R."/>
            <person name="Hildebrand F."/>
            <person name="Pallen M.J."/>
        </authorList>
    </citation>
    <scope>NUCLEOTIDE SEQUENCE</scope>
    <source>
        <strain evidence="5">ChiHcec3-6078</strain>
    </source>
</reference>
<dbReference type="EMBL" id="DVMP01000034">
    <property type="protein sequence ID" value="HIU25156.1"/>
    <property type="molecule type" value="Genomic_DNA"/>
</dbReference>
<dbReference type="CDD" id="cd02022">
    <property type="entry name" value="DPCK"/>
    <property type="match status" value="1"/>
</dbReference>
<proteinExistence type="inferred from homology"/>
<protein>
    <recommendedName>
        <fullName evidence="3 4">Dephospho-CoA kinase</fullName>
        <ecNumber evidence="3 4">2.7.1.24</ecNumber>
    </recommendedName>
    <alternativeName>
        <fullName evidence="3">Dephosphocoenzyme A kinase</fullName>
    </alternativeName>
</protein>
<evidence type="ECO:0000256" key="4">
    <source>
        <dbReference type="NCBIfam" id="TIGR00152"/>
    </source>
</evidence>
<sequence length="200" mass="22234">MMVIGITGGIGTGKSTAAACLREKGLAHIDADEISRQLTRAGSPMLPVIDEAFGPGLINGDGDLDRKALASIVFSDRDKRERLEEIMFDAIIEEIAFRIDRAKEEGRARAVLLDAPLLFEAGLDTMCDCVLLLTADEDMRIKRVMERDGVTDRDVRNRINSQMGDEEKLKRADFSIDNSGSEGELYEKLDKFLETVVRRK</sequence>
<dbReference type="PANTHER" id="PTHR10695">
    <property type="entry name" value="DEPHOSPHO-COA KINASE-RELATED"/>
    <property type="match status" value="1"/>
</dbReference>
<dbReference type="HAMAP" id="MF_00376">
    <property type="entry name" value="Dephospho_CoA_kinase"/>
    <property type="match status" value="1"/>
</dbReference>
<comment type="catalytic activity">
    <reaction evidence="3">
        <text>3'-dephospho-CoA + ATP = ADP + CoA + H(+)</text>
        <dbReference type="Rhea" id="RHEA:18245"/>
        <dbReference type="ChEBI" id="CHEBI:15378"/>
        <dbReference type="ChEBI" id="CHEBI:30616"/>
        <dbReference type="ChEBI" id="CHEBI:57287"/>
        <dbReference type="ChEBI" id="CHEBI:57328"/>
        <dbReference type="ChEBI" id="CHEBI:456216"/>
        <dbReference type="EC" id="2.7.1.24"/>
    </reaction>
</comment>
<dbReference type="AlphaFoldDB" id="A0A9D1HYN6"/>
<comment type="pathway">
    <text evidence="3">Cofactor biosynthesis; coenzyme A biosynthesis; CoA from (R)-pantothenate: step 5/5.</text>
</comment>
<keyword evidence="1 3" id="KW-0547">Nucleotide-binding</keyword>
<dbReference type="Proteomes" id="UP000824090">
    <property type="component" value="Unassembled WGS sequence"/>
</dbReference>
<gene>
    <name evidence="3" type="primary">coaE</name>
    <name evidence="5" type="ORF">IAC50_01495</name>
</gene>
<dbReference type="PROSITE" id="PS51219">
    <property type="entry name" value="DPCK"/>
    <property type="match status" value="1"/>
</dbReference>